<evidence type="ECO:0000313" key="1">
    <source>
        <dbReference type="EMBL" id="CAF0922435.1"/>
    </source>
</evidence>
<evidence type="ECO:0008006" key="6">
    <source>
        <dbReference type="Google" id="ProtNLM"/>
    </source>
</evidence>
<dbReference type="EMBL" id="CAJOBA010003998">
    <property type="protein sequence ID" value="CAF3699731.1"/>
    <property type="molecule type" value="Genomic_DNA"/>
</dbReference>
<evidence type="ECO:0000313" key="2">
    <source>
        <dbReference type="EMBL" id="CAF1170580.1"/>
    </source>
</evidence>
<dbReference type="Proteomes" id="UP000682733">
    <property type="component" value="Unassembled WGS sequence"/>
</dbReference>
<evidence type="ECO:0000313" key="3">
    <source>
        <dbReference type="EMBL" id="CAF3699731.1"/>
    </source>
</evidence>
<name>A0A814U6N8_9BILA</name>
<dbReference type="Proteomes" id="UP000663829">
    <property type="component" value="Unassembled WGS sequence"/>
</dbReference>
<dbReference type="Proteomes" id="UP000677228">
    <property type="component" value="Unassembled WGS sequence"/>
</dbReference>
<dbReference type="EMBL" id="CAJNOQ010007500">
    <property type="protein sequence ID" value="CAF1170580.1"/>
    <property type="molecule type" value="Genomic_DNA"/>
</dbReference>
<comment type="caution">
    <text evidence="2">The sequence shown here is derived from an EMBL/GenBank/DDBJ whole genome shotgun (WGS) entry which is preliminary data.</text>
</comment>
<proteinExistence type="predicted"/>
<keyword evidence="5" id="KW-1185">Reference proteome</keyword>
<accession>A0A814U6N8</accession>
<dbReference type="EMBL" id="CAJOBC010007499">
    <property type="protein sequence ID" value="CAF3934303.1"/>
    <property type="molecule type" value="Genomic_DNA"/>
</dbReference>
<gene>
    <name evidence="2" type="ORF">GPM918_LOCUS22159</name>
    <name evidence="1" type="ORF">OVA965_LOCUS10696</name>
    <name evidence="4" type="ORF">SRO942_LOCUS22155</name>
    <name evidence="3" type="ORF">TMI583_LOCUS10691</name>
</gene>
<dbReference type="EMBL" id="CAJNOK010003997">
    <property type="protein sequence ID" value="CAF0922435.1"/>
    <property type="molecule type" value="Genomic_DNA"/>
</dbReference>
<dbReference type="Proteomes" id="UP000681722">
    <property type="component" value="Unassembled WGS sequence"/>
</dbReference>
<reference evidence="2" key="1">
    <citation type="submission" date="2021-02" db="EMBL/GenBank/DDBJ databases">
        <authorList>
            <person name="Nowell W R."/>
        </authorList>
    </citation>
    <scope>NUCLEOTIDE SEQUENCE</scope>
</reference>
<protein>
    <recommendedName>
        <fullName evidence="6">Reverse transcriptase domain-containing protein</fullName>
    </recommendedName>
</protein>
<organism evidence="2 5">
    <name type="scientific">Didymodactylos carnosus</name>
    <dbReference type="NCBI Taxonomy" id="1234261"/>
    <lineage>
        <taxon>Eukaryota</taxon>
        <taxon>Metazoa</taxon>
        <taxon>Spiralia</taxon>
        <taxon>Gnathifera</taxon>
        <taxon>Rotifera</taxon>
        <taxon>Eurotatoria</taxon>
        <taxon>Bdelloidea</taxon>
        <taxon>Philodinida</taxon>
        <taxon>Philodinidae</taxon>
        <taxon>Didymodactylos</taxon>
    </lineage>
</organism>
<evidence type="ECO:0000313" key="5">
    <source>
        <dbReference type="Proteomes" id="UP000663829"/>
    </source>
</evidence>
<sequence length="238" mass="27536">MDFAKRYLECVFETSFEKKVSPGRSVEKFFAELNLILQNLHDTPITIQHQQQIQHQKISYDNLLTTIQLSQSQVINHTISSGRKKNSVRLGKRLKHKLRSTSIILQKTDKSKVFRLVHKPNTALRPIIVGLKHSTIKISKYLGELLRPLFDRISYSTSITSGSQVIKQMHGWSKYNIRQATILCAIDVVDLYTMIPQTEGVLSIKIILDYLDDFLDLYMENINGQLFTTVYYKPSYEL</sequence>
<evidence type="ECO:0000313" key="4">
    <source>
        <dbReference type="EMBL" id="CAF3934303.1"/>
    </source>
</evidence>
<dbReference type="AlphaFoldDB" id="A0A814U6N8"/>